<comment type="caution">
    <text evidence="2">The sequence shown here is derived from an EMBL/GenBank/DDBJ whole genome shotgun (WGS) entry which is preliminary data.</text>
</comment>
<keyword evidence="3" id="KW-1185">Reference proteome</keyword>
<dbReference type="InterPro" id="IPR024956">
    <property type="entry name" value="tRNAHis_GuaTrfase_cat"/>
</dbReference>
<evidence type="ECO:0000259" key="1">
    <source>
        <dbReference type="Pfam" id="PF04446"/>
    </source>
</evidence>
<gene>
    <name evidence="2" type="ORF">ABW05_30620</name>
</gene>
<evidence type="ECO:0000313" key="3">
    <source>
        <dbReference type="Proteomes" id="UP000036499"/>
    </source>
</evidence>
<dbReference type="RefSeq" id="WP_047036489.1">
    <property type="nucleotide sequence ID" value="NZ_LDCO01000003.1"/>
</dbReference>
<accession>A0ABR5FM47</accession>
<dbReference type="Pfam" id="PF04446">
    <property type="entry name" value="Thg1"/>
    <property type="match status" value="1"/>
</dbReference>
<organism evidence="2 3">
    <name type="scientific">Mycolicibacterium senegalense</name>
    <dbReference type="NCBI Taxonomy" id="1796"/>
    <lineage>
        <taxon>Bacteria</taxon>
        <taxon>Bacillati</taxon>
        <taxon>Actinomycetota</taxon>
        <taxon>Actinomycetes</taxon>
        <taxon>Mycobacteriales</taxon>
        <taxon>Mycobacteriaceae</taxon>
        <taxon>Mycolicibacterium</taxon>
    </lineage>
</organism>
<dbReference type="InterPro" id="IPR038469">
    <property type="entry name" value="tRNAHis_GuaTrfase_Thg1_sf"/>
</dbReference>
<evidence type="ECO:0000313" key="2">
    <source>
        <dbReference type="EMBL" id="KLO47602.1"/>
    </source>
</evidence>
<dbReference type="Gene3D" id="3.30.70.3000">
    <property type="match status" value="1"/>
</dbReference>
<dbReference type="PANTHER" id="PTHR12729">
    <property type="entry name" value="TRNA(HIS) GUANYLYLTRANSFERASE-RELATED"/>
    <property type="match status" value="1"/>
</dbReference>
<dbReference type="InterPro" id="IPR007537">
    <property type="entry name" value="tRNAHis_GuaTrfase_Thg1"/>
</dbReference>
<reference evidence="2 3" key="1">
    <citation type="submission" date="2015-05" db="EMBL/GenBank/DDBJ databases">
        <title>Genome sequence of Mycobacterium senegalense.</title>
        <authorList>
            <person name="Greninger A.L."/>
            <person name="Miller S."/>
        </authorList>
    </citation>
    <scope>NUCLEOTIDE SEQUENCE [LARGE SCALE GENOMIC DNA]</scope>
    <source>
        <strain evidence="2 3">CK2</strain>
    </source>
</reference>
<name>A0ABR5FM47_9MYCO</name>
<proteinExistence type="predicted"/>
<protein>
    <recommendedName>
        <fullName evidence="1">tRNAHis guanylyltransferase catalytic domain-containing protein</fullName>
    </recommendedName>
</protein>
<dbReference type="EMBL" id="LDPU01000003">
    <property type="protein sequence ID" value="KLO47602.1"/>
    <property type="molecule type" value="Genomic_DNA"/>
</dbReference>
<sequence>MSTDTLGDRIKRYEAASNCTLVPRVPVMIRVDGRAFHTFTRRCERPFDRRMVVSMVEAARYAAADMAGFRLAYVQSDEATFLIDDLASLQSQPWFGNKAHKLVSLSASLFTAAFNRAWPGDDLVTFDSRAFSIPREDAPNAFIWRQRDWERNSLQMLARSHFPQCGLAGRNHSEIHEMLHGARENWARLGPQLMYGTFILPGGELRSERIDYEAIDAWISGVGGPDRDEHRPSTTQHK</sequence>
<dbReference type="Proteomes" id="UP000036499">
    <property type="component" value="Unassembled WGS sequence"/>
</dbReference>
<feature type="domain" description="tRNAHis guanylyltransferase catalytic" evidence="1">
    <location>
        <begin position="8"/>
        <end position="134"/>
    </location>
</feature>
<dbReference type="PANTHER" id="PTHR12729:SF1">
    <property type="entry name" value="TRNAHIS GUANYLYLTRANSFERASE CATALYTIC DOMAIN-CONTAINING PROTEIN"/>
    <property type="match status" value="1"/>
</dbReference>